<proteinExistence type="inferred from homology"/>
<evidence type="ECO:0000256" key="6">
    <source>
        <dbReference type="ARBA" id="ARBA00023128"/>
    </source>
</evidence>
<evidence type="ECO:0000256" key="4">
    <source>
        <dbReference type="ARBA" id="ARBA00022692"/>
    </source>
</evidence>
<dbReference type="Gene3D" id="1.50.40.10">
    <property type="entry name" value="Mitochondrial carrier domain"/>
    <property type="match status" value="1"/>
</dbReference>
<evidence type="ECO:0000256" key="3">
    <source>
        <dbReference type="ARBA" id="ARBA00022448"/>
    </source>
</evidence>
<dbReference type="AlphaFoldDB" id="A0A7J6PUV4"/>
<evidence type="ECO:0000256" key="5">
    <source>
        <dbReference type="ARBA" id="ARBA00022989"/>
    </source>
</evidence>
<dbReference type="PANTHER" id="PTHR45758">
    <property type="entry name" value="MITOFERRIN-1-RELATED"/>
    <property type="match status" value="1"/>
</dbReference>
<accession>A0A7J6PUV4</accession>
<keyword evidence="4 8" id="KW-0812">Transmembrane</keyword>
<evidence type="ECO:0000256" key="1">
    <source>
        <dbReference type="ARBA" id="ARBA00004225"/>
    </source>
</evidence>
<evidence type="ECO:0000313" key="12">
    <source>
        <dbReference type="Proteomes" id="UP000574390"/>
    </source>
</evidence>
<dbReference type="Proteomes" id="UP000574390">
    <property type="component" value="Unassembled WGS sequence"/>
</dbReference>
<dbReference type="SUPFAM" id="SSF103506">
    <property type="entry name" value="Mitochondrial carrier"/>
    <property type="match status" value="1"/>
</dbReference>
<feature type="repeat" description="Solcar" evidence="8">
    <location>
        <begin position="44"/>
        <end position="92"/>
    </location>
</feature>
<evidence type="ECO:0000256" key="2">
    <source>
        <dbReference type="ARBA" id="ARBA00006375"/>
    </source>
</evidence>
<comment type="similarity">
    <text evidence="2 9">Belongs to the mitochondrial carrier (TC 2.A.29) family.</text>
</comment>
<dbReference type="InterPro" id="IPR023395">
    <property type="entry name" value="MCP_dom_sf"/>
</dbReference>
<comment type="caution">
    <text evidence="11">The sequence shown here is derived from an EMBL/GenBank/DDBJ whole genome shotgun (WGS) entry which is preliminary data.</text>
</comment>
<evidence type="ECO:0000256" key="7">
    <source>
        <dbReference type="ARBA" id="ARBA00023136"/>
    </source>
</evidence>
<feature type="region of interest" description="Disordered" evidence="10">
    <location>
        <begin position="1"/>
        <end position="30"/>
    </location>
</feature>
<keyword evidence="5" id="KW-1133">Transmembrane helix</keyword>
<protein>
    <submittedName>
        <fullName evidence="11">Uncharacterized protein</fullName>
    </submittedName>
</protein>
<dbReference type="Pfam" id="PF00153">
    <property type="entry name" value="Mito_carr"/>
    <property type="match status" value="1"/>
</dbReference>
<dbReference type="PANTHER" id="PTHR45758:SF4">
    <property type="entry name" value="MITOFERRIN-1"/>
    <property type="match status" value="1"/>
</dbReference>
<sequence>MSSPAPPSSSSSSSSSKREKAPSSDVASSSIEEALEWEDWKGDIPFIHHAIAGSCAGIAEHVATFPLDTIKTRMQAYSGSGGTVRLSSVLES</sequence>
<evidence type="ECO:0000256" key="8">
    <source>
        <dbReference type="PROSITE-ProRule" id="PRU00282"/>
    </source>
</evidence>
<dbReference type="PROSITE" id="PS50920">
    <property type="entry name" value="SOLCAR"/>
    <property type="match status" value="1"/>
</dbReference>
<name>A0A7J6PUV4_PEROL</name>
<dbReference type="GO" id="GO:0015093">
    <property type="term" value="F:ferrous iron transmembrane transporter activity"/>
    <property type="evidence" value="ECO:0007669"/>
    <property type="project" value="TreeGrafter"/>
</dbReference>
<evidence type="ECO:0000256" key="10">
    <source>
        <dbReference type="SAM" id="MobiDB-lite"/>
    </source>
</evidence>
<organism evidence="11 12">
    <name type="scientific">Perkinsus olseni</name>
    <name type="common">Perkinsus atlanticus</name>
    <dbReference type="NCBI Taxonomy" id="32597"/>
    <lineage>
        <taxon>Eukaryota</taxon>
        <taxon>Sar</taxon>
        <taxon>Alveolata</taxon>
        <taxon>Perkinsozoa</taxon>
        <taxon>Perkinsea</taxon>
        <taxon>Perkinsida</taxon>
        <taxon>Perkinsidae</taxon>
        <taxon>Perkinsus</taxon>
    </lineage>
</organism>
<comment type="subcellular location">
    <subcellularLocation>
        <location evidence="1">Mitochondrion membrane</location>
        <topology evidence="1">Multi-pass membrane protein</topology>
    </subcellularLocation>
</comment>
<keyword evidence="3 9" id="KW-0813">Transport</keyword>
<reference evidence="11 12" key="1">
    <citation type="submission" date="2020-04" db="EMBL/GenBank/DDBJ databases">
        <title>Perkinsus olseni comparative genomics.</title>
        <authorList>
            <person name="Bogema D.R."/>
        </authorList>
    </citation>
    <scope>NUCLEOTIDE SEQUENCE [LARGE SCALE GENOMIC DNA]</scope>
    <source>
        <strain evidence="11">ATCC PRA-205</strain>
    </source>
</reference>
<gene>
    <name evidence="11" type="ORF">FOZ62_024059</name>
</gene>
<dbReference type="GO" id="GO:0048250">
    <property type="term" value="P:iron import into the mitochondrion"/>
    <property type="evidence" value="ECO:0007669"/>
    <property type="project" value="TreeGrafter"/>
</dbReference>
<evidence type="ECO:0000256" key="9">
    <source>
        <dbReference type="RuleBase" id="RU000488"/>
    </source>
</evidence>
<keyword evidence="7 8" id="KW-0472">Membrane</keyword>
<feature type="non-terminal residue" evidence="11">
    <location>
        <position position="1"/>
    </location>
</feature>
<dbReference type="GO" id="GO:0031966">
    <property type="term" value="C:mitochondrial membrane"/>
    <property type="evidence" value="ECO:0007669"/>
    <property type="project" value="UniProtKB-SubCell"/>
</dbReference>
<dbReference type="EMBL" id="JABANM010034341">
    <property type="protein sequence ID" value="KAF4699792.1"/>
    <property type="molecule type" value="Genomic_DNA"/>
</dbReference>
<keyword evidence="6" id="KW-0496">Mitochondrion</keyword>
<dbReference type="InterPro" id="IPR018108">
    <property type="entry name" value="MCP_transmembrane"/>
</dbReference>
<evidence type="ECO:0000313" key="11">
    <source>
        <dbReference type="EMBL" id="KAF4699792.1"/>
    </source>
</evidence>